<keyword evidence="1" id="KW-0732">Signal</keyword>
<dbReference type="EMBL" id="GG745363">
    <property type="protein sequence ID" value="KNE69992.1"/>
    <property type="molecule type" value="Genomic_DNA"/>
</dbReference>
<reference evidence="3" key="2">
    <citation type="submission" date="2009-11" db="EMBL/GenBank/DDBJ databases">
        <title>The Genome Sequence of Allomyces macrogynus strain ATCC 38327.</title>
        <authorList>
            <consortium name="The Broad Institute Genome Sequencing Platform"/>
            <person name="Russ C."/>
            <person name="Cuomo C."/>
            <person name="Shea T."/>
            <person name="Young S.K."/>
            <person name="Zeng Q."/>
            <person name="Koehrsen M."/>
            <person name="Haas B."/>
            <person name="Borodovsky M."/>
            <person name="Guigo R."/>
            <person name="Alvarado L."/>
            <person name="Berlin A."/>
            <person name="Borenstein D."/>
            <person name="Chen Z."/>
            <person name="Engels R."/>
            <person name="Freedman E."/>
            <person name="Gellesch M."/>
            <person name="Goldberg J."/>
            <person name="Griggs A."/>
            <person name="Gujja S."/>
            <person name="Heiman D."/>
            <person name="Hepburn T."/>
            <person name="Howarth C."/>
            <person name="Jen D."/>
            <person name="Larson L."/>
            <person name="Lewis B."/>
            <person name="Mehta T."/>
            <person name="Park D."/>
            <person name="Pearson M."/>
            <person name="Roberts A."/>
            <person name="Saif S."/>
            <person name="Shenoy N."/>
            <person name="Sisk P."/>
            <person name="Stolte C."/>
            <person name="Sykes S."/>
            <person name="Walk T."/>
            <person name="White J."/>
            <person name="Yandava C."/>
            <person name="Burger G."/>
            <person name="Gray M.W."/>
            <person name="Holland P.W.H."/>
            <person name="King N."/>
            <person name="Lang F.B.F."/>
            <person name="Roger A.J."/>
            <person name="Ruiz-Trillo I."/>
            <person name="Lander E."/>
            <person name="Nusbaum C."/>
        </authorList>
    </citation>
    <scope>NUCLEOTIDE SEQUENCE [LARGE SCALE GENOMIC DNA]</scope>
    <source>
        <strain evidence="3">ATCC 38327</strain>
    </source>
</reference>
<evidence type="ECO:0000256" key="1">
    <source>
        <dbReference type="SAM" id="SignalP"/>
    </source>
</evidence>
<feature type="chain" id="PRO_5005548375" evidence="1">
    <location>
        <begin position="20"/>
        <end position="108"/>
    </location>
</feature>
<reference evidence="2 3" key="1">
    <citation type="submission" date="2009-11" db="EMBL/GenBank/DDBJ databases">
        <title>Annotation of Allomyces macrogynus ATCC 38327.</title>
        <authorList>
            <consortium name="The Broad Institute Genome Sequencing Platform"/>
            <person name="Russ C."/>
            <person name="Cuomo C."/>
            <person name="Burger G."/>
            <person name="Gray M.W."/>
            <person name="Holland P.W.H."/>
            <person name="King N."/>
            <person name="Lang F.B.F."/>
            <person name="Roger A.J."/>
            <person name="Ruiz-Trillo I."/>
            <person name="Young S.K."/>
            <person name="Zeng Q."/>
            <person name="Gargeya S."/>
            <person name="Fitzgerald M."/>
            <person name="Haas B."/>
            <person name="Abouelleil A."/>
            <person name="Alvarado L."/>
            <person name="Arachchi H.M."/>
            <person name="Berlin A."/>
            <person name="Chapman S.B."/>
            <person name="Gearin G."/>
            <person name="Goldberg J."/>
            <person name="Griggs A."/>
            <person name="Gujja S."/>
            <person name="Hansen M."/>
            <person name="Heiman D."/>
            <person name="Howarth C."/>
            <person name="Larimer J."/>
            <person name="Lui A."/>
            <person name="MacDonald P.J.P."/>
            <person name="McCowen C."/>
            <person name="Montmayeur A."/>
            <person name="Murphy C."/>
            <person name="Neiman D."/>
            <person name="Pearson M."/>
            <person name="Priest M."/>
            <person name="Roberts A."/>
            <person name="Saif S."/>
            <person name="Shea T."/>
            <person name="Sisk P."/>
            <person name="Stolte C."/>
            <person name="Sykes S."/>
            <person name="Wortman J."/>
            <person name="Nusbaum C."/>
            <person name="Birren B."/>
        </authorList>
    </citation>
    <scope>NUCLEOTIDE SEQUENCE [LARGE SCALE GENOMIC DNA]</scope>
    <source>
        <strain evidence="2 3">ATCC 38327</strain>
    </source>
</reference>
<feature type="non-terminal residue" evidence="2">
    <location>
        <position position="1"/>
    </location>
</feature>
<accession>A0A0L0T5I0</accession>
<organism evidence="2 3">
    <name type="scientific">Allomyces macrogynus (strain ATCC 38327)</name>
    <name type="common">Allomyces javanicus var. macrogynus</name>
    <dbReference type="NCBI Taxonomy" id="578462"/>
    <lineage>
        <taxon>Eukaryota</taxon>
        <taxon>Fungi</taxon>
        <taxon>Fungi incertae sedis</taxon>
        <taxon>Blastocladiomycota</taxon>
        <taxon>Blastocladiomycetes</taxon>
        <taxon>Blastocladiales</taxon>
        <taxon>Blastocladiaceae</taxon>
        <taxon>Allomyces</taxon>
    </lineage>
</organism>
<protein>
    <submittedName>
        <fullName evidence="2">Uncharacterized protein</fullName>
    </submittedName>
</protein>
<evidence type="ECO:0000313" key="3">
    <source>
        <dbReference type="Proteomes" id="UP000054350"/>
    </source>
</evidence>
<dbReference type="VEuPathDB" id="FungiDB:AMAG_14831"/>
<dbReference type="AlphaFoldDB" id="A0A0L0T5I0"/>
<evidence type="ECO:0000313" key="2">
    <source>
        <dbReference type="EMBL" id="KNE69992.1"/>
    </source>
</evidence>
<keyword evidence="3" id="KW-1185">Reference proteome</keyword>
<proteinExistence type="predicted"/>
<gene>
    <name evidence="2" type="ORF">AMAG_14831</name>
</gene>
<dbReference type="Proteomes" id="UP000054350">
    <property type="component" value="Unassembled WGS sequence"/>
</dbReference>
<dbReference type="OrthoDB" id="10392547at2759"/>
<name>A0A0L0T5I0_ALLM3</name>
<sequence>MVAMTVVGVWFTWFSPALWYQDPIVPRLVAHARAPVTPLSEEDFDHDGFMVWDSAPGVPQRFGLVSAQGANGHGEGEQLLTADGAKVSVVAGWENVHMWIQAATGVKK</sequence>
<feature type="signal peptide" evidence="1">
    <location>
        <begin position="1"/>
        <end position="19"/>
    </location>
</feature>